<dbReference type="PANTHER" id="PTHR46889">
    <property type="entry name" value="TRANSPOSASE INSF FOR INSERTION SEQUENCE IS3B-RELATED"/>
    <property type="match status" value="1"/>
</dbReference>
<feature type="coiled-coil region" evidence="1">
    <location>
        <begin position="56"/>
        <end position="83"/>
    </location>
</feature>
<dbReference type="InterPro" id="IPR036397">
    <property type="entry name" value="RNaseH_sf"/>
</dbReference>
<organism evidence="3 4">
    <name type="scientific">Geodermatophilus maliterrae</name>
    <dbReference type="NCBI Taxonomy" id="3162531"/>
    <lineage>
        <taxon>Bacteria</taxon>
        <taxon>Bacillati</taxon>
        <taxon>Actinomycetota</taxon>
        <taxon>Actinomycetes</taxon>
        <taxon>Geodermatophilales</taxon>
        <taxon>Geodermatophilaceae</taxon>
        <taxon>Geodermatophilus</taxon>
    </lineage>
</organism>
<accession>A0ABV3XD77</accession>
<gene>
    <name evidence="3" type="ORF">ABQ292_04780</name>
</gene>
<dbReference type="InterPro" id="IPR048020">
    <property type="entry name" value="Transpos_IS3"/>
</dbReference>
<dbReference type="SUPFAM" id="SSF53098">
    <property type="entry name" value="Ribonuclease H-like"/>
    <property type="match status" value="1"/>
</dbReference>
<dbReference type="InterPro" id="IPR002514">
    <property type="entry name" value="Transposase_8"/>
</dbReference>
<evidence type="ECO:0000313" key="4">
    <source>
        <dbReference type="Proteomes" id="UP001560045"/>
    </source>
</evidence>
<protein>
    <submittedName>
        <fullName evidence="3">IS3 family transposase</fullName>
    </submittedName>
</protein>
<dbReference type="Pfam" id="PF01527">
    <property type="entry name" value="HTH_Tnp_1"/>
    <property type="match status" value="1"/>
</dbReference>
<dbReference type="Pfam" id="PF00665">
    <property type="entry name" value="rve"/>
    <property type="match status" value="1"/>
</dbReference>
<dbReference type="Gene3D" id="1.10.10.10">
    <property type="entry name" value="Winged helix-like DNA-binding domain superfamily/Winged helix DNA-binding domain"/>
    <property type="match status" value="1"/>
</dbReference>
<dbReference type="InterPro" id="IPR009057">
    <property type="entry name" value="Homeodomain-like_sf"/>
</dbReference>
<evidence type="ECO:0000259" key="2">
    <source>
        <dbReference type="PROSITE" id="PS50994"/>
    </source>
</evidence>
<keyword evidence="4" id="KW-1185">Reference proteome</keyword>
<feature type="domain" description="Integrase catalytic" evidence="2">
    <location>
        <begin position="216"/>
        <end position="379"/>
    </location>
</feature>
<dbReference type="PANTHER" id="PTHR46889:SF4">
    <property type="entry name" value="TRANSPOSASE INSO FOR INSERTION SEQUENCE ELEMENT IS911B-RELATED"/>
    <property type="match status" value="1"/>
</dbReference>
<sequence length="387" mass="43958">MPKKFPPEFKRDVVRVARRGDLSQAEVAADFDISVESVRRWVRQADIDDGVVDGQTSAEQNELVQLRREKRRLEMENEILRRAAAYFGRGQPPKMSYPLVRDLAAEGIPVRLTRGVLGHSRQAYYAWLAAPVSQRDLEDAYLTNALIDAHGDDPEFGYRFLADELERCGHSVGERRAWRLCSQQKLWSTTVRIGRRGAGKTPGPAVHDDHVQRNFSADRPDQLWVTDITEHPTAEGKLYCCAIKDLFSDRIVGYALDERMTAQLAVTALRTAVARRQPTGVVVVHSDRGSQFRARTFRAVLTAAGLQGSMGRVASAGDNAAMESWHALLRKNVLNRRRWRTRDELHQAIVFWTEHTYNRRRRQRRLGKLTPVEYELAFTTQTAAIAA</sequence>
<dbReference type="SUPFAM" id="SSF46689">
    <property type="entry name" value="Homeodomain-like"/>
    <property type="match status" value="1"/>
</dbReference>
<evidence type="ECO:0000313" key="3">
    <source>
        <dbReference type="EMBL" id="MEX5717681.1"/>
    </source>
</evidence>
<comment type="caution">
    <text evidence="3">The sequence shown here is derived from an EMBL/GenBank/DDBJ whole genome shotgun (WGS) entry which is preliminary data.</text>
</comment>
<evidence type="ECO:0000256" key="1">
    <source>
        <dbReference type="SAM" id="Coils"/>
    </source>
</evidence>
<name>A0ABV3XD77_9ACTN</name>
<proteinExistence type="predicted"/>
<dbReference type="InterPro" id="IPR036388">
    <property type="entry name" value="WH-like_DNA-bd_sf"/>
</dbReference>
<dbReference type="Proteomes" id="UP001560045">
    <property type="component" value="Unassembled WGS sequence"/>
</dbReference>
<dbReference type="PROSITE" id="PS50994">
    <property type="entry name" value="INTEGRASE"/>
    <property type="match status" value="1"/>
</dbReference>
<dbReference type="Gene3D" id="3.30.420.10">
    <property type="entry name" value="Ribonuclease H-like superfamily/Ribonuclease H"/>
    <property type="match status" value="1"/>
</dbReference>
<dbReference type="NCBIfam" id="NF033516">
    <property type="entry name" value="transpos_IS3"/>
    <property type="match status" value="1"/>
</dbReference>
<dbReference type="InterPro" id="IPR012337">
    <property type="entry name" value="RNaseH-like_sf"/>
</dbReference>
<dbReference type="EMBL" id="JBFNXQ010000009">
    <property type="protein sequence ID" value="MEX5717681.1"/>
    <property type="molecule type" value="Genomic_DNA"/>
</dbReference>
<dbReference type="InterPro" id="IPR050900">
    <property type="entry name" value="Transposase_IS3/IS150/IS904"/>
</dbReference>
<reference evidence="3 4" key="1">
    <citation type="submission" date="2024-06" db="EMBL/GenBank/DDBJ databases">
        <title>Draft genome sequence of Geodermatophilus badlandi, a novel member of the Geodermatophilaceae isolated from badland sedimentary rocks in the Red desert, Wyoming, USA.</title>
        <authorList>
            <person name="Ben Tekaya S."/>
            <person name="Nouioui I."/>
            <person name="Flores G.M."/>
            <person name="Shaal M.N."/>
            <person name="Bredoire F."/>
            <person name="Basile F."/>
            <person name="Van Diepen L."/>
            <person name="Ward N.L."/>
        </authorList>
    </citation>
    <scope>NUCLEOTIDE SEQUENCE [LARGE SCALE GENOMIC DNA]</scope>
    <source>
        <strain evidence="3 4">WL48A</strain>
    </source>
</reference>
<keyword evidence="1" id="KW-0175">Coiled coil</keyword>
<dbReference type="InterPro" id="IPR001584">
    <property type="entry name" value="Integrase_cat-core"/>
</dbReference>